<feature type="transmembrane region" description="Helical" evidence="1">
    <location>
        <begin position="171"/>
        <end position="201"/>
    </location>
</feature>
<keyword evidence="1" id="KW-0812">Transmembrane</keyword>
<dbReference type="AlphaFoldDB" id="A0A834VC25"/>
<gene>
    <name evidence="2" type="ORF">SSS_5815</name>
</gene>
<evidence type="ECO:0000313" key="2">
    <source>
        <dbReference type="EMBL" id="KAF7491997.1"/>
    </source>
</evidence>
<protein>
    <recommendedName>
        <fullName evidence="5">Gustatory receptor</fullName>
    </recommendedName>
</protein>
<organism evidence="2">
    <name type="scientific">Sarcoptes scabiei</name>
    <name type="common">Itch mite</name>
    <name type="synonym">Acarus scabiei</name>
    <dbReference type="NCBI Taxonomy" id="52283"/>
    <lineage>
        <taxon>Eukaryota</taxon>
        <taxon>Metazoa</taxon>
        <taxon>Ecdysozoa</taxon>
        <taxon>Arthropoda</taxon>
        <taxon>Chelicerata</taxon>
        <taxon>Arachnida</taxon>
        <taxon>Acari</taxon>
        <taxon>Acariformes</taxon>
        <taxon>Sarcoptiformes</taxon>
        <taxon>Astigmata</taxon>
        <taxon>Psoroptidia</taxon>
        <taxon>Sarcoptoidea</taxon>
        <taxon>Sarcoptidae</taxon>
        <taxon>Sarcoptinae</taxon>
        <taxon>Sarcoptes</taxon>
    </lineage>
</organism>
<reference evidence="3" key="3">
    <citation type="submission" date="2022-06" db="UniProtKB">
        <authorList>
            <consortium name="EnsemblMetazoa"/>
        </authorList>
    </citation>
    <scope>IDENTIFICATION</scope>
</reference>
<feature type="transmembrane region" description="Helical" evidence="1">
    <location>
        <begin position="142"/>
        <end position="159"/>
    </location>
</feature>
<dbReference type="Proteomes" id="UP000070412">
    <property type="component" value="Unassembled WGS sequence"/>
</dbReference>
<reference evidence="4" key="1">
    <citation type="journal article" date="2020" name="PLoS Negl. Trop. Dis.">
        <title>High-quality nuclear genome for Sarcoptes scabiei-A critical resource for a neglected parasite.</title>
        <authorList>
            <person name="Korhonen P.K."/>
            <person name="Gasser R.B."/>
            <person name="Ma G."/>
            <person name="Wang T."/>
            <person name="Stroehlein A.J."/>
            <person name="Young N.D."/>
            <person name="Ang C.S."/>
            <person name="Fernando D.D."/>
            <person name="Lu H.C."/>
            <person name="Taylor S."/>
            <person name="Reynolds S.L."/>
            <person name="Mofiz E."/>
            <person name="Najaraj S.H."/>
            <person name="Gowda H."/>
            <person name="Madugundu A."/>
            <person name="Renuse S."/>
            <person name="Holt D."/>
            <person name="Pandey A."/>
            <person name="Papenfuss A.T."/>
            <person name="Fischer K."/>
        </authorList>
    </citation>
    <scope>NUCLEOTIDE SEQUENCE [LARGE SCALE GENOMIC DNA]</scope>
</reference>
<dbReference type="EnsemblMetazoa" id="SSS_5815s_mrna">
    <property type="protein sequence ID" value="KAF7491997.1"/>
    <property type="gene ID" value="SSS_5815"/>
</dbReference>
<sequence length="399" mass="48661">MELYRWRPDKINKIGEIFQIYFTIAKYYCFRCDYTMKDYHNRSIPWNFSTFKWAIISSLRSWMLLYYHSTYIIIYYIIFLIVLLETVWFRTFLAIIDYRFPFNTILYRYIENDSKHLTSKDQQILIKFFISRGFVSGTINRLVAIVTNLLLICCIYYRIFSDQYRTRILSIFYDIFCYILFTSQIIFFSGNCFIAMFFLLFTVKFFEKRFRHLIRCYHLVHERFVSRFNHDYILFYDEIIKFNDCAKDFLFLIEMASKCSIVTTVVFYGQNHETTINVYLIMMNTIQIFFFSTAVYFILSFFPSYNLTCYKNTSDYNARRQYLINRCCIQNWITKSSSRKTIKSNLFIQSIAENRLGFSCGRLFFINRHKILELFLLNFIFSFFIYKKFFIPNPRSLAM</sequence>
<feature type="transmembrane region" description="Helical" evidence="1">
    <location>
        <begin position="276"/>
        <end position="302"/>
    </location>
</feature>
<evidence type="ECO:0000313" key="4">
    <source>
        <dbReference type="Proteomes" id="UP000070412"/>
    </source>
</evidence>
<evidence type="ECO:0000256" key="1">
    <source>
        <dbReference type="SAM" id="Phobius"/>
    </source>
</evidence>
<keyword evidence="1" id="KW-0472">Membrane</keyword>
<reference evidence="2" key="2">
    <citation type="submission" date="2020-01" db="EMBL/GenBank/DDBJ databases">
        <authorList>
            <person name="Korhonen P.K.K."/>
            <person name="Guangxu M.G."/>
            <person name="Wang T.W."/>
            <person name="Stroehlein A.J.S."/>
            <person name="Young N.D."/>
            <person name="Ang C.-S.A."/>
            <person name="Fernando D.W.F."/>
            <person name="Lu H.L."/>
            <person name="Taylor S.T."/>
            <person name="Ehtesham M.E.M."/>
            <person name="Najaraj S.H.N."/>
            <person name="Harsha G.H.G."/>
            <person name="Madugundu A.M."/>
            <person name="Renuse S.R."/>
            <person name="Holt D.H."/>
            <person name="Pandey A.P."/>
            <person name="Papenfuss A.P."/>
            <person name="Gasser R.B.G."/>
            <person name="Fischer K.F."/>
        </authorList>
    </citation>
    <scope>NUCLEOTIDE SEQUENCE</scope>
    <source>
        <strain evidence="2">SSS_KF_BRIS2020</strain>
    </source>
</reference>
<dbReference type="EMBL" id="WVUK01000058">
    <property type="protein sequence ID" value="KAF7491997.1"/>
    <property type="molecule type" value="Genomic_DNA"/>
</dbReference>
<evidence type="ECO:0000313" key="3">
    <source>
        <dbReference type="EnsemblMetazoa" id="KAF7491997.1"/>
    </source>
</evidence>
<feature type="transmembrane region" description="Helical" evidence="1">
    <location>
        <begin position="46"/>
        <end position="67"/>
    </location>
</feature>
<evidence type="ECO:0008006" key="5">
    <source>
        <dbReference type="Google" id="ProtNLM"/>
    </source>
</evidence>
<proteinExistence type="predicted"/>
<name>A0A834VC25_SARSC</name>
<keyword evidence="4" id="KW-1185">Reference proteome</keyword>
<accession>A0A834VC25</accession>
<feature type="transmembrane region" description="Helical" evidence="1">
    <location>
        <begin position="249"/>
        <end position="270"/>
    </location>
</feature>
<feature type="transmembrane region" description="Helical" evidence="1">
    <location>
        <begin position="371"/>
        <end position="391"/>
    </location>
</feature>
<keyword evidence="1" id="KW-1133">Transmembrane helix</keyword>
<feature type="transmembrane region" description="Helical" evidence="1">
    <location>
        <begin position="73"/>
        <end position="96"/>
    </location>
</feature>